<dbReference type="InterPro" id="IPR000873">
    <property type="entry name" value="AMP-dep_synth/lig_dom"/>
</dbReference>
<dbReference type="GO" id="GO:0031956">
    <property type="term" value="F:medium-chain fatty acid-CoA ligase activity"/>
    <property type="evidence" value="ECO:0007669"/>
    <property type="project" value="TreeGrafter"/>
</dbReference>
<dbReference type="SUPFAM" id="SSF56801">
    <property type="entry name" value="Acetyl-CoA synthetase-like"/>
    <property type="match status" value="1"/>
</dbReference>
<dbReference type="PANTHER" id="PTHR43201">
    <property type="entry name" value="ACYL-COA SYNTHETASE"/>
    <property type="match status" value="1"/>
</dbReference>
<evidence type="ECO:0000313" key="4">
    <source>
        <dbReference type="EMBL" id="KAF0702897.1"/>
    </source>
</evidence>
<dbReference type="Pfam" id="PF00501">
    <property type="entry name" value="AMP-binding"/>
    <property type="match status" value="1"/>
</dbReference>
<sequence length="380" mass="41683">MGMDSVIYIRIDTLPTYKEQGYCSVGNTCPNSTWQLRQISAAAVRGRDVPVEGGRASDESRPDQQLPPRHDCWLRPTTRPWRRKPRRVSTLQFRPGITLGRLALDRVQHPRATSEPNAAFAYLPHDFIDETLHVLAALSRFPFVKLKSRALEWAVAGGVRSQDIHGVFGSVAADCLKGVCAGQVGRFERTVLADRRGTHPVCIHRQLPDGTSHHGGRSVLGRPPQGAFARPLAQFLENIRTGAAMYARDMTPLAAWIQKLLDLAYVRNQWAIWLGNHIAVPISTSSALPERVHVLTDSGASHVIAHAKMDTSSLPVPTLHPSSPVPSTDDDLTSHLLNHEAFSNEVAMLLYTSSTTGPPKGVLATHAAWVAWATPVCARK</sequence>
<evidence type="ECO:0000256" key="1">
    <source>
        <dbReference type="ARBA" id="ARBA00006432"/>
    </source>
</evidence>
<reference evidence="4 5" key="1">
    <citation type="submission" date="2019-06" db="EMBL/GenBank/DDBJ databases">
        <title>Genomics analysis of Aphanomyces spp. identifies a new class of oomycete effector associated with host adaptation.</title>
        <authorList>
            <person name="Gaulin E."/>
        </authorList>
    </citation>
    <scope>NUCLEOTIDE SEQUENCE [LARGE SCALE GENOMIC DNA]</scope>
    <source>
        <strain evidence="4 5">E</strain>
    </source>
</reference>
<dbReference type="Proteomes" id="UP000469452">
    <property type="component" value="Unassembled WGS sequence"/>
</dbReference>
<dbReference type="Gene3D" id="3.40.50.12780">
    <property type="entry name" value="N-terminal domain of ligase-like"/>
    <property type="match status" value="1"/>
</dbReference>
<protein>
    <recommendedName>
        <fullName evidence="3">AMP-dependent synthetase/ligase domain-containing protein</fullName>
    </recommendedName>
</protein>
<comment type="similarity">
    <text evidence="1">Belongs to the ATP-dependent AMP-binding enzyme family.</text>
</comment>
<organism evidence="4 5">
    <name type="scientific">Aphanomyces astaci</name>
    <name type="common">Crayfish plague agent</name>
    <dbReference type="NCBI Taxonomy" id="112090"/>
    <lineage>
        <taxon>Eukaryota</taxon>
        <taxon>Sar</taxon>
        <taxon>Stramenopiles</taxon>
        <taxon>Oomycota</taxon>
        <taxon>Saprolegniomycetes</taxon>
        <taxon>Saprolegniales</taxon>
        <taxon>Verrucalvaceae</taxon>
        <taxon>Aphanomyces</taxon>
    </lineage>
</organism>
<dbReference type="EMBL" id="VJMI01020987">
    <property type="protein sequence ID" value="KAF0702897.1"/>
    <property type="molecule type" value="Genomic_DNA"/>
</dbReference>
<dbReference type="InterPro" id="IPR042099">
    <property type="entry name" value="ANL_N_sf"/>
</dbReference>
<evidence type="ECO:0000259" key="3">
    <source>
        <dbReference type="Pfam" id="PF00501"/>
    </source>
</evidence>
<evidence type="ECO:0000256" key="2">
    <source>
        <dbReference type="SAM" id="MobiDB-lite"/>
    </source>
</evidence>
<name>A0A6A4Z1C4_APHAT</name>
<evidence type="ECO:0000313" key="5">
    <source>
        <dbReference type="Proteomes" id="UP000469452"/>
    </source>
</evidence>
<dbReference type="GO" id="GO:0006631">
    <property type="term" value="P:fatty acid metabolic process"/>
    <property type="evidence" value="ECO:0007669"/>
    <property type="project" value="TreeGrafter"/>
</dbReference>
<feature type="domain" description="AMP-dependent synthetase/ligase" evidence="3">
    <location>
        <begin position="271"/>
        <end position="372"/>
    </location>
</feature>
<dbReference type="PANTHER" id="PTHR43201:SF8">
    <property type="entry name" value="ACYL-COA SYNTHETASE FAMILY MEMBER 3"/>
    <property type="match status" value="1"/>
</dbReference>
<dbReference type="AlphaFoldDB" id="A0A6A4Z1C4"/>
<dbReference type="VEuPathDB" id="FungiDB:H257_19426"/>
<proteinExistence type="inferred from homology"/>
<accession>A0A6A4Z1C4</accession>
<comment type="caution">
    <text evidence="4">The sequence shown here is derived from an EMBL/GenBank/DDBJ whole genome shotgun (WGS) entry which is preliminary data.</text>
</comment>
<feature type="compositionally biased region" description="Basic and acidic residues" evidence="2">
    <location>
        <begin position="47"/>
        <end position="73"/>
    </location>
</feature>
<feature type="region of interest" description="Disordered" evidence="2">
    <location>
        <begin position="47"/>
        <end position="78"/>
    </location>
</feature>
<gene>
    <name evidence="4" type="ORF">AaE_015645</name>
</gene>